<dbReference type="EMBL" id="BAABME010028177">
    <property type="protein sequence ID" value="GAA0177044.1"/>
    <property type="molecule type" value="Genomic_DNA"/>
</dbReference>
<keyword evidence="2" id="KW-1185">Reference proteome</keyword>
<protein>
    <submittedName>
        <fullName evidence="1">Uncharacterized protein</fullName>
    </submittedName>
</protein>
<sequence length="128" mass="14466">MIAFFIIPKDFGDSSTLSHQRSYRGGVLEVVSFAEQFLSDYDTAEETMRKAEPCSSECVGFDLVSLNSLESLMLVLSYLDYMIYGILQGESLMKSELKTMIWMRKFEAAEEGIGVGILNDYSRDDDEV</sequence>
<dbReference type="Proteomes" id="UP001454036">
    <property type="component" value="Unassembled WGS sequence"/>
</dbReference>
<gene>
    <name evidence="1" type="ORF">LIER_42123</name>
</gene>
<comment type="caution">
    <text evidence="1">The sequence shown here is derived from an EMBL/GenBank/DDBJ whole genome shotgun (WGS) entry which is preliminary data.</text>
</comment>
<evidence type="ECO:0000313" key="1">
    <source>
        <dbReference type="EMBL" id="GAA0177044.1"/>
    </source>
</evidence>
<proteinExistence type="predicted"/>
<name>A0AAV3RJX2_LITER</name>
<accession>A0AAV3RJX2</accession>
<organism evidence="1 2">
    <name type="scientific">Lithospermum erythrorhizon</name>
    <name type="common">Purple gromwell</name>
    <name type="synonym">Lithospermum officinale var. erythrorhizon</name>
    <dbReference type="NCBI Taxonomy" id="34254"/>
    <lineage>
        <taxon>Eukaryota</taxon>
        <taxon>Viridiplantae</taxon>
        <taxon>Streptophyta</taxon>
        <taxon>Embryophyta</taxon>
        <taxon>Tracheophyta</taxon>
        <taxon>Spermatophyta</taxon>
        <taxon>Magnoliopsida</taxon>
        <taxon>eudicotyledons</taxon>
        <taxon>Gunneridae</taxon>
        <taxon>Pentapetalae</taxon>
        <taxon>asterids</taxon>
        <taxon>lamiids</taxon>
        <taxon>Boraginales</taxon>
        <taxon>Boraginaceae</taxon>
        <taxon>Boraginoideae</taxon>
        <taxon>Lithospermeae</taxon>
        <taxon>Lithospermum</taxon>
    </lineage>
</organism>
<dbReference type="AlphaFoldDB" id="A0AAV3RJX2"/>
<reference evidence="1 2" key="1">
    <citation type="submission" date="2024-01" db="EMBL/GenBank/DDBJ databases">
        <title>The complete chloroplast genome sequence of Lithospermum erythrorhizon: insights into the phylogenetic relationship among Boraginaceae species and the maternal lineages of purple gromwells.</title>
        <authorList>
            <person name="Okada T."/>
            <person name="Watanabe K."/>
        </authorList>
    </citation>
    <scope>NUCLEOTIDE SEQUENCE [LARGE SCALE GENOMIC DNA]</scope>
</reference>
<evidence type="ECO:0000313" key="2">
    <source>
        <dbReference type="Proteomes" id="UP001454036"/>
    </source>
</evidence>